<dbReference type="PANTHER" id="PTHR32305:SF15">
    <property type="entry name" value="PROTEIN RHSA-RELATED"/>
    <property type="match status" value="1"/>
</dbReference>
<protein>
    <submittedName>
        <fullName evidence="4">RHS repeat-associated core domain protein</fullName>
    </submittedName>
</protein>
<dbReference type="Pfam" id="PF25023">
    <property type="entry name" value="TEN_YD-shell"/>
    <property type="match status" value="1"/>
</dbReference>
<dbReference type="Proteomes" id="UP000001338">
    <property type="component" value="Unassembled WGS sequence"/>
</dbReference>
<accession>A0A828Z5M5</accession>
<feature type="domain" description="Teneurin-like YD-shell" evidence="3">
    <location>
        <begin position="67"/>
        <end position="142"/>
    </location>
</feature>
<evidence type="ECO:0000256" key="2">
    <source>
        <dbReference type="SAM" id="MobiDB-lite"/>
    </source>
</evidence>
<feature type="region of interest" description="Disordered" evidence="2">
    <location>
        <begin position="224"/>
        <end position="296"/>
    </location>
</feature>
<dbReference type="AlphaFoldDB" id="A0A828Z5M5"/>
<comment type="caution">
    <text evidence="4">The sequence shown here is derived from an EMBL/GenBank/DDBJ whole genome shotgun (WGS) entry which is preliminary data.</text>
</comment>
<evidence type="ECO:0000256" key="1">
    <source>
        <dbReference type="ARBA" id="ARBA00022737"/>
    </source>
</evidence>
<keyword evidence="1" id="KW-0677">Repeat</keyword>
<dbReference type="PANTHER" id="PTHR32305">
    <property type="match status" value="1"/>
</dbReference>
<evidence type="ECO:0000313" key="5">
    <source>
        <dbReference type="Proteomes" id="UP000001338"/>
    </source>
</evidence>
<reference evidence="4 5" key="1">
    <citation type="submission" date="2012-10" db="EMBL/GenBank/DDBJ databases">
        <authorList>
            <person name="Harkins D.M."/>
            <person name="Durkin A.S."/>
            <person name="Brinkac L.M."/>
            <person name="Haft D.H."/>
            <person name="Selengut J.D."/>
            <person name="Sanka R."/>
            <person name="DePew J."/>
            <person name="Purushe J."/>
            <person name="Whelen A.C."/>
            <person name="Vinetz J.M."/>
            <person name="Sutton G.G."/>
            <person name="Nierman W.C."/>
            <person name="Fouts D.E."/>
        </authorList>
    </citation>
    <scope>NUCLEOTIDE SEQUENCE [LARGE SCALE GENOMIC DNA]</scope>
    <source>
        <strain evidence="4 5">2006001853</strain>
    </source>
</reference>
<dbReference type="InterPro" id="IPR056823">
    <property type="entry name" value="TEN-like_YD-shell"/>
</dbReference>
<dbReference type="InterPro" id="IPR050708">
    <property type="entry name" value="T6SS_VgrG/RHS"/>
</dbReference>
<feature type="compositionally biased region" description="Polar residues" evidence="2">
    <location>
        <begin position="282"/>
        <end position="296"/>
    </location>
</feature>
<name>A0A828Z5M5_9LEPT</name>
<sequence>MTKGGFRIRKSSLEPKNNQFANVEILYPSKFYGLEFIEAENVISSVNNVYLNGVRIAALNEVGALAYFLTDQVDSVSLVLDDEGQTLSKMQYLPYGETFVQRGDSNFAPKYNSQELDRESGFYFYNARYYDPGIARFTSADTIIDGEFDTQGWNRFSYVKGNPIGAKDPTGHDACTTSRTPCKTEALMGGGGGSVARSNSSNSSGGYSGGLGAAASGLLANLLGSKEDKPNLPDKPRSTSATPNEAKDMSKAGLDPLNKADVKNFIDKGNKSGATHGGNAGIKNQTNVSPFEAKNTSTTSGYRYVTKGEVQAIKDTGMLRGGNPGKTFFTKDLYKSGAKAQERLSLENKPTHRVEFEILNDPKYKKYSTKVDPDYGQPGKGSEFMTTDPVRVKLINVQPLK</sequence>
<dbReference type="InterPro" id="IPR022385">
    <property type="entry name" value="Rhs_assc_core"/>
</dbReference>
<evidence type="ECO:0000313" key="4">
    <source>
        <dbReference type="EMBL" id="EKR64978.1"/>
    </source>
</evidence>
<dbReference type="Gene3D" id="2.180.10.10">
    <property type="entry name" value="RHS repeat-associated core"/>
    <property type="match status" value="1"/>
</dbReference>
<gene>
    <name evidence="4" type="ORF">LEP1GSC036_2295</name>
</gene>
<dbReference type="NCBIfam" id="TIGR03696">
    <property type="entry name" value="Rhs_assc_core"/>
    <property type="match status" value="1"/>
</dbReference>
<feature type="compositionally biased region" description="Basic and acidic residues" evidence="2">
    <location>
        <begin position="258"/>
        <end position="270"/>
    </location>
</feature>
<proteinExistence type="predicted"/>
<evidence type="ECO:0000259" key="3">
    <source>
        <dbReference type="Pfam" id="PF25023"/>
    </source>
</evidence>
<feature type="compositionally biased region" description="Basic and acidic residues" evidence="2">
    <location>
        <begin position="225"/>
        <end position="237"/>
    </location>
</feature>
<dbReference type="EMBL" id="AFLV02000029">
    <property type="protein sequence ID" value="EKR64978.1"/>
    <property type="molecule type" value="Genomic_DNA"/>
</dbReference>
<organism evidence="4 5">
    <name type="scientific">Leptospira weilii str. 2006001853</name>
    <dbReference type="NCBI Taxonomy" id="1001589"/>
    <lineage>
        <taxon>Bacteria</taxon>
        <taxon>Pseudomonadati</taxon>
        <taxon>Spirochaetota</taxon>
        <taxon>Spirochaetia</taxon>
        <taxon>Leptospirales</taxon>
        <taxon>Leptospiraceae</taxon>
        <taxon>Leptospira</taxon>
    </lineage>
</organism>